<proteinExistence type="predicted"/>
<evidence type="ECO:0000259" key="1">
    <source>
        <dbReference type="PROSITE" id="PS50011"/>
    </source>
</evidence>
<dbReference type="InterPro" id="IPR000719">
    <property type="entry name" value="Prot_kinase_dom"/>
</dbReference>
<dbReference type="EMBL" id="ML769404">
    <property type="protein sequence ID" value="KAE9406195.1"/>
    <property type="molecule type" value="Genomic_DNA"/>
</dbReference>
<dbReference type="GO" id="GO:0005524">
    <property type="term" value="F:ATP binding"/>
    <property type="evidence" value="ECO:0007669"/>
    <property type="project" value="InterPro"/>
</dbReference>
<gene>
    <name evidence="2" type="ORF">BT96DRAFT_811348</name>
</gene>
<dbReference type="InterPro" id="IPR001245">
    <property type="entry name" value="Ser-Thr/Tyr_kinase_cat_dom"/>
</dbReference>
<reference evidence="2" key="1">
    <citation type="journal article" date="2019" name="Environ. Microbiol.">
        <title>Fungal ecological strategies reflected in gene transcription - a case study of two litter decomposers.</title>
        <authorList>
            <person name="Barbi F."/>
            <person name="Kohler A."/>
            <person name="Barry K."/>
            <person name="Baskaran P."/>
            <person name="Daum C."/>
            <person name="Fauchery L."/>
            <person name="Ihrmark K."/>
            <person name="Kuo A."/>
            <person name="LaButti K."/>
            <person name="Lipzen A."/>
            <person name="Morin E."/>
            <person name="Grigoriev I.V."/>
            <person name="Henrissat B."/>
            <person name="Lindahl B."/>
            <person name="Martin F."/>
        </authorList>
    </citation>
    <scope>NUCLEOTIDE SEQUENCE</scope>
    <source>
        <strain evidence="2">JB14</strain>
    </source>
</reference>
<sequence>KIELLPSSLYLWDLRKEADYPVCGGGYADIWRGQMASGDPACLKVLRFFTATEPSRSELFKEVSQEVLVWSQLDHPNVLPFLGVNTELFPQNYCLVSPWCRDGSVMNYLSMHSDADKREIVSIIC</sequence>
<dbReference type="AlphaFoldDB" id="A0A6A4IBT5"/>
<evidence type="ECO:0000313" key="2">
    <source>
        <dbReference type="EMBL" id="KAE9406195.1"/>
    </source>
</evidence>
<keyword evidence="3" id="KW-1185">Reference proteome</keyword>
<dbReference type="SUPFAM" id="SSF56112">
    <property type="entry name" value="Protein kinase-like (PK-like)"/>
    <property type="match status" value="1"/>
</dbReference>
<dbReference type="PROSITE" id="PS50011">
    <property type="entry name" value="PROTEIN_KINASE_DOM"/>
    <property type="match status" value="1"/>
</dbReference>
<evidence type="ECO:0000313" key="3">
    <source>
        <dbReference type="Proteomes" id="UP000799118"/>
    </source>
</evidence>
<dbReference type="Pfam" id="PF07714">
    <property type="entry name" value="PK_Tyr_Ser-Thr"/>
    <property type="match status" value="1"/>
</dbReference>
<feature type="domain" description="Protein kinase" evidence="1">
    <location>
        <begin position="16"/>
        <end position="125"/>
    </location>
</feature>
<dbReference type="Gene3D" id="1.10.510.10">
    <property type="entry name" value="Transferase(Phosphotransferase) domain 1"/>
    <property type="match status" value="1"/>
</dbReference>
<dbReference type="OrthoDB" id="3236663at2759"/>
<dbReference type="InterPro" id="IPR011009">
    <property type="entry name" value="Kinase-like_dom_sf"/>
</dbReference>
<organism evidence="2 3">
    <name type="scientific">Gymnopus androsaceus JB14</name>
    <dbReference type="NCBI Taxonomy" id="1447944"/>
    <lineage>
        <taxon>Eukaryota</taxon>
        <taxon>Fungi</taxon>
        <taxon>Dikarya</taxon>
        <taxon>Basidiomycota</taxon>
        <taxon>Agaricomycotina</taxon>
        <taxon>Agaricomycetes</taxon>
        <taxon>Agaricomycetidae</taxon>
        <taxon>Agaricales</taxon>
        <taxon>Marasmiineae</taxon>
        <taxon>Omphalotaceae</taxon>
        <taxon>Gymnopus</taxon>
    </lineage>
</organism>
<protein>
    <recommendedName>
        <fullName evidence="1">Protein kinase domain-containing protein</fullName>
    </recommendedName>
</protein>
<accession>A0A6A4IBT5</accession>
<dbReference type="GO" id="GO:0004672">
    <property type="term" value="F:protein kinase activity"/>
    <property type="evidence" value="ECO:0007669"/>
    <property type="project" value="InterPro"/>
</dbReference>
<feature type="non-terminal residue" evidence="2">
    <location>
        <position position="1"/>
    </location>
</feature>
<name>A0A6A4IBT5_9AGAR</name>
<dbReference type="Proteomes" id="UP000799118">
    <property type="component" value="Unassembled WGS sequence"/>
</dbReference>